<feature type="domain" description="BON" evidence="2">
    <location>
        <begin position="141"/>
        <end position="200"/>
    </location>
</feature>
<keyword evidence="4" id="KW-1185">Reference proteome</keyword>
<dbReference type="KEGG" id="acae:HYG86_10645"/>
<dbReference type="Proteomes" id="UP000516160">
    <property type="component" value="Chromosome"/>
</dbReference>
<feature type="compositionally biased region" description="Basic and acidic residues" evidence="1">
    <location>
        <begin position="1"/>
        <end position="29"/>
    </location>
</feature>
<dbReference type="Pfam" id="PF04972">
    <property type="entry name" value="BON"/>
    <property type="match status" value="2"/>
</dbReference>
<protein>
    <submittedName>
        <fullName evidence="3">BON domain-containing protein</fullName>
    </submittedName>
</protein>
<dbReference type="RefSeq" id="WP_213165552.1">
    <property type="nucleotide sequence ID" value="NZ_CP058559.1"/>
</dbReference>
<dbReference type="EMBL" id="CP058559">
    <property type="protein sequence ID" value="QNO15187.1"/>
    <property type="molecule type" value="Genomic_DNA"/>
</dbReference>
<feature type="compositionally biased region" description="Basic and acidic residues" evidence="1">
    <location>
        <begin position="36"/>
        <end position="48"/>
    </location>
</feature>
<evidence type="ECO:0000256" key="1">
    <source>
        <dbReference type="SAM" id="MobiDB-lite"/>
    </source>
</evidence>
<evidence type="ECO:0000313" key="3">
    <source>
        <dbReference type="EMBL" id="QNO15187.1"/>
    </source>
</evidence>
<accession>A0A7G9W925</accession>
<name>A0A7G9W925_ALKCA</name>
<reference evidence="3 4" key="1">
    <citation type="submission" date="2020-07" db="EMBL/GenBank/DDBJ databases">
        <title>Alkalicella. sp. LB2 genome.</title>
        <authorList>
            <person name="Postec A."/>
            <person name="Quemeneur M."/>
        </authorList>
    </citation>
    <scope>NUCLEOTIDE SEQUENCE [LARGE SCALE GENOMIC DNA]</scope>
    <source>
        <strain evidence="3 4">LB2</strain>
    </source>
</reference>
<proteinExistence type="predicted"/>
<dbReference type="InterPro" id="IPR051686">
    <property type="entry name" value="Lipoprotein_DolP"/>
</dbReference>
<dbReference type="InterPro" id="IPR007055">
    <property type="entry name" value="BON_dom"/>
</dbReference>
<dbReference type="PANTHER" id="PTHR34606:SF15">
    <property type="entry name" value="BON DOMAIN-CONTAINING PROTEIN"/>
    <property type="match status" value="1"/>
</dbReference>
<evidence type="ECO:0000313" key="4">
    <source>
        <dbReference type="Proteomes" id="UP000516160"/>
    </source>
</evidence>
<dbReference type="PANTHER" id="PTHR34606">
    <property type="entry name" value="BON DOMAIN-CONTAINING PROTEIN"/>
    <property type="match status" value="1"/>
</dbReference>
<dbReference type="AlphaFoldDB" id="A0A7G9W925"/>
<feature type="domain" description="BON" evidence="2">
    <location>
        <begin position="68"/>
        <end position="133"/>
    </location>
</feature>
<organism evidence="3 4">
    <name type="scientific">Alkalicella caledoniensis</name>
    <dbReference type="NCBI Taxonomy" id="2731377"/>
    <lineage>
        <taxon>Bacteria</taxon>
        <taxon>Bacillati</taxon>
        <taxon>Bacillota</taxon>
        <taxon>Clostridia</taxon>
        <taxon>Eubacteriales</taxon>
        <taxon>Proteinivoracaceae</taxon>
        <taxon>Alkalicella</taxon>
    </lineage>
</organism>
<gene>
    <name evidence="3" type="ORF">HYG86_10645</name>
</gene>
<sequence length="222" mass="25301">MGKKEEYQDGASRLDLRYLDNARPRESKSQETQLHSNEHSILDNKDVKTPIESKIEGDVKKSQVYQATDNDLQNKIQGIFNNDTNLANYDIRVYCNQRQIEITGIVDALSEKEYAQKLVQTHYDLPVVNSISISTDGHIVDKDVEQELIEELNLRNLDYKELNIKVNDGVVTLFGETNNDIKDVIAAIKTARGVTQVQNLTSHKEPTLDDIFHSQVNNDKED</sequence>
<evidence type="ECO:0000259" key="2">
    <source>
        <dbReference type="Pfam" id="PF04972"/>
    </source>
</evidence>
<feature type="region of interest" description="Disordered" evidence="1">
    <location>
        <begin position="1"/>
        <end position="48"/>
    </location>
</feature>